<evidence type="ECO:0000256" key="7">
    <source>
        <dbReference type="ARBA" id="ARBA00023065"/>
    </source>
</evidence>
<dbReference type="PANTHER" id="PTHR43269:SF2">
    <property type="entry name" value="SODIUM_PROTON ANTIPORTER 1-RELATED"/>
    <property type="match status" value="1"/>
</dbReference>
<dbReference type="InterPro" id="IPR045016">
    <property type="entry name" value="NhaD-like"/>
</dbReference>
<sequence>MYALMAVVFVIGYLCIAFEHPLKIDKAAAAILTAVVTWTILVLGADQILPLLQPGSHNPGDSSAVVVESLRHHLGEVSEILFFLLGAMTIVELIDSHEGFKVITDRIQTRKRVHLLWIIGFLTFFLSAALDNLTTTIVMVSLLRKLIRGRPERWLFVGVVVIAANAGGAWSPIGDVTTTMLWIGNQISASGVITGLFLPSLVCLLVPLIILSFRLRGEAPRPRPRAHLAEKHPPTTTVFERNLVLGLGLAALLFVPVFKTVTHLPPYMGILFGLGVLWVTTEFIHRNKNAEDKHPLSVVGVLRKVDTPSVLFFLGILLAVSSLATAGHLTQVATALRESLGHIYPITYAIGLLSAVVDNVPLVAGAMKMYPLVSPAVLASASPEETSWLSQFVVDGNFWEMLAFCAGTGGSTLIIGSAAGVAAMGMEKISFTWYVKRVSLLAFLGYTAGAATYIGMLALR</sequence>
<dbReference type="NCBIfam" id="NF038006">
    <property type="entry name" value="NhaD_1"/>
    <property type="match status" value="1"/>
</dbReference>
<comment type="similarity">
    <text evidence="10">Belongs to the NhaD Na(+)/H(+) (TC 2.A.62) antiporter family.</text>
</comment>
<feature type="domain" description="Citrate transporter-like" evidence="11">
    <location>
        <begin position="13"/>
        <end position="379"/>
    </location>
</feature>
<dbReference type="PANTHER" id="PTHR43269">
    <property type="entry name" value="SODIUM/PROTON ANTIPORTER 1-RELATED"/>
    <property type="match status" value="1"/>
</dbReference>
<keyword evidence="6" id="KW-0915">Sodium</keyword>
<name>A0A0D7E3Y5_STUST</name>
<evidence type="ECO:0000256" key="1">
    <source>
        <dbReference type="ARBA" id="ARBA00004141"/>
    </source>
</evidence>
<dbReference type="AlphaFoldDB" id="A0A0D7E3Y5"/>
<evidence type="ECO:0000256" key="10">
    <source>
        <dbReference type="ARBA" id="ARBA00025753"/>
    </source>
</evidence>
<evidence type="ECO:0000256" key="5">
    <source>
        <dbReference type="ARBA" id="ARBA00022989"/>
    </source>
</evidence>
<keyword evidence="9" id="KW-0739">Sodium transport</keyword>
<keyword evidence="3" id="KW-0050">Antiport</keyword>
<protein>
    <submittedName>
        <fullName evidence="12">Sodium:proton antiporter</fullName>
    </submittedName>
</protein>
<keyword evidence="5" id="KW-1133">Transmembrane helix</keyword>
<evidence type="ECO:0000256" key="9">
    <source>
        <dbReference type="ARBA" id="ARBA00023201"/>
    </source>
</evidence>
<evidence type="ECO:0000313" key="12">
    <source>
        <dbReference type="EMBL" id="KIZ34297.1"/>
    </source>
</evidence>
<evidence type="ECO:0000256" key="4">
    <source>
        <dbReference type="ARBA" id="ARBA00022692"/>
    </source>
</evidence>
<evidence type="ECO:0000256" key="8">
    <source>
        <dbReference type="ARBA" id="ARBA00023136"/>
    </source>
</evidence>
<evidence type="ECO:0000256" key="6">
    <source>
        <dbReference type="ARBA" id="ARBA00023053"/>
    </source>
</evidence>
<evidence type="ECO:0000256" key="2">
    <source>
        <dbReference type="ARBA" id="ARBA00022448"/>
    </source>
</evidence>
<organism evidence="12 13">
    <name type="scientific">Stutzerimonas stutzeri</name>
    <name type="common">Pseudomonas stutzeri</name>
    <dbReference type="NCBI Taxonomy" id="316"/>
    <lineage>
        <taxon>Bacteria</taxon>
        <taxon>Pseudomonadati</taxon>
        <taxon>Pseudomonadota</taxon>
        <taxon>Gammaproteobacteria</taxon>
        <taxon>Pseudomonadales</taxon>
        <taxon>Pseudomonadaceae</taxon>
        <taxon>Stutzerimonas</taxon>
    </lineage>
</organism>
<dbReference type="GO" id="GO:0006814">
    <property type="term" value="P:sodium ion transport"/>
    <property type="evidence" value="ECO:0007669"/>
    <property type="project" value="UniProtKB-KW"/>
</dbReference>
<keyword evidence="7" id="KW-0406">Ion transport</keyword>
<accession>A0A0D7E3Y5</accession>
<dbReference type="GO" id="GO:0016020">
    <property type="term" value="C:membrane"/>
    <property type="evidence" value="ECO:0007669"/>
    <property type="project" value="UniProtKB-SubCell"/>
</dbReference>
<evidence type="ECO:0000256" key="3">
    <source>
        <dbReference type="ARBA" id="ARBA00022449"/>
    </source>
</evidence>
<comment type="caution">
    <text evidence="12">The sequence shown here is derived from an EMBL/GenBank/DDBJ whole genome shotgun (WGS) entry which is preliminary data.</text>
</comment>
<keyword evidence="4" id="KW-0812">Transmembrane</keyword>
<dbReference type="InterPro" id="IPR004680">
    <property type="entry name" value="Cit_transptr-like_dom"/>
</dbReference>
<keyword evidence="8" id="KW-0472">Membrane</keyword>
<keyword evidence="2" id="KW-0813">Transport</keyword>
<evidence type="ECO:0000313" key="13">
    <source>
        <dbReference type="Proteomes" id="UP000032439"/>
    </source>
</evidence>
<dbReference type="Proteomes" id="UP000032439">
    <property type="component" value="Unassembled WGS sequence"/>
</dbReference>
<gene>
    <name evidence="12" type="ORF">LO50_17830</name>
</gene>
<dbReference type="RefSeq" id="WP_041013183.1">
    <property type="nucleotide sequence ID" value="NZ_JXJL01000024.1"/>
</dbReference>
<reference evidence="12 13" key="1">
    <citation type="submission" date="2014-11" db="EMBL/GenBank/DDBJ databases">
        <title>Genomics and ecophysiology of heterotrophic nitrogen fixing bacteria isolated from estuarine surface water.</title>
        <authorList>
            <person name="Bentzon-Tilia M."/>
            <person name="Severin I."/>
            <person name="Hansen L.H."/>
            <person name="Riemann L."/>
        </authorList>
    </citation>
    <scope>NUCLEOTIDE SEQUENCE [LARGE SCALE GENOMIC DNA]</scope>
    <source>
        <strain evidence="12 13">BAL361</strain>
    </source>
</reference>
<dbReference type="GO" id="GO:0015297">
    <property type="term" value="F:antiporter activity"/>
    <property type="evidence" value="ECO:0007669"/>
    <property type="project" value="UniProtKB-KW"/>
</dbReference>
<comment type="subcellular location">
    <subcellularLocation>
        <location evidence="1">Membrane</location>
        <topology evidence="1">Multi-pass membrane protein</topology>
    </subcellularLocation>
</comment>
<dbReference type="EMBL" id="JXXD01000177">
    <property type="protein sequence ID" value="KIZ34297.1"/>
    <property type="molecule type" value="Genomic_DNA"/>
</dbReference>
<dbReference type="PATRIC" id="fig|316.104.peg.2958"/>
<evidence type="ECO:0000259" key="11">
    <source>
        <dbReference type="Pfam" id="PF03600"/>
    </source>
</evidence>
<proteinExistence type="inferred from homology"/>
<dbReference type="Pfam" id="PF03600">
    <property type="entry name" value="CitMHS"/>
    <property type="match status" value="1"/>
</dbReference>